<comment type="cofactor">
    <cofactor evidence="1 5">
        <name>FAD</name>
        <dbReference type="ChEBI" id="CHEBI:57692"/>
    </cofactor>
</comment>
<dbReference type="PROSITE" id="PS51384">
    <property type="entry name" value="FAD_FR"/>
    <property type="match status" value="1"/>
</dbReference>
<proteinExistence type="predicted"/>
<evidence type="ECO:0000259" key="6">
    <source>
        <dbReference type="PROSITE" id="PS51384"/>
    </source>
</evidence>
<feature type="binding site" evidence="5">
    <location>
        <position position="94"/>
    </location>
    <ligand>
        <name>FAD</name>
        <dbReference type="ChEBI" id="CHEBI:57692"/>
    </ligand>
</feature>
<dbReference type="InterPro" id="IPR001834">
    <property type="entry name" value="CBR-like"/>
</dbReference>
<dbReference type="InterPro" id="IPR017927">
    <property type="entry name" value="FAD-bd_FR_type"/>
</dbReference>
<feature type="binding site" evidence="5">
    <location>
        <position position="116"/>
    </location>
    <ligand>
        <name>FAD</name>
        <dbReference type="ChEBI" id="CHEBI:57692"/>
    </ligand>
</feature>
<feature type="binding site" evidence="5">
    <location>
        <position position="171"/>
    </location>
    <ligand>
        <name>FAD</name>
        <dbReference type="ChEBI" id="CHEBI:57692"/>
    </ligand>
</feature>
<dbReference type="InterPro" id="IPR008333">
    <property type="entry name" value="Cbr1-like_FAD-bd_dom"/>
</dbReference>
<dbReference type="SUPFAM" id="SSF63380">
    <property type="entry name" value="Riboflavin synthase domain-like"/>
    <property type="match status" value="1"/>
</dbReference>
<dbReference type="Gene3D" id="3.40.50.80">
    <property type="entry name" value="Nucleotide-binding domain of ferredoxin-NADP reductase (FNR) module"/>
    <property type="match status" value="1"/>
</dbReference>
<dbReference type="OrthoDB" id="432685at2759"/>
<keyword evidence="8" id="KW-1185">Reference proteome</keyword>
<feature type="domain" description="FAD-binding FR-type" evidence="6">
    <location>
        <begin position="42"/>
        <end position="141"/>
    </location>
</feature>
<dbReference type="CDD" id="cd06183">
    <property type="entry name" value="cyt_b5_reduct_like"/>
    <property type="match status" value="1"/>
</dbReference>
<keyword evidence="4" id="KW-0560">Oxidoreductase</keyword>
<evidence type="ECO:0000256" key="4">
    <source>
        <dbReference type="ARBA" id="ARBA00023002"/>
    </source>
</evidence>
<dbReference type="GO" id="GO:0016491">
    <property type="term" value="F:oxidoreductase activity"/>
    <property type="evidence" value="ECO:0007669"/>
    <property type="project" value="UniProtKB-KW"/>
</dbReference>
<keyword evidence="3 5" id="KW-0274">FAD</keyword>
<feature type="binding site" evidence="5">
    <location>
        <position position="92"/>
    </location>
    <ligand>
        <name>FAD</name>
        <dbReference type="ChEBI" id="CHEBI:57692"/>
    </ligand>
</feature>
<name>A0A9W7FXB5_9STRA</name>
<dbReference type="EMBL" id="BRYA01000527">
    <property type="protein sequence ID" value="GMI21223.1"/>
    <property type="molecule type" value="Genomic_DNA"/>
</dbReference>
<dbReference type="Proteomes" id="UP001165065">
    <property type="component" value="Unassembled WGS sequence"/>
</dbReference>
<dbReference type="AlphaFoldDB" id="A0A9W7FXB5"/>
<dbReference type="PANTHER" id="PTHR19370">
    <property type="entry name" value="NADH-CYTOCHROME B5 REDUCTASE"/>
    <property type="match status" value="1"/>
</dbReference>
<dbReference type="InterPro" id="IPR017938">
    <property type="entry name" value="Riboflavin_synthase-like_b-brl"/>
</dbReference>
<feature type="binding site" evidence="5">
    <location>
        <position position="117"/>
    </location>
    <ligand>
        <name>FAD</name>
        <dbReference type="ChEBI" id="CHEBI:57692"/>
    </ligand>
</feature>
<reference evidence="8" key="1">
    <citation type="journal article" date="2023" name="Commun. Biol.">
        <title>Genome analysis of Parmales, the sister group of diatoms, reveals the evolutionary specialization of diatoms from phago-mixotrophs to photoautotrophs.</title>
        <authorList>
            <person name="Ban H."/>
            <person name="Sato S."/>
            <person name="Yoshikawa S."/>
            <person name="Yamada K."/>
            <person name="Nakamura Y."/>
            <person name="Ichinomiya M."/>
            <person name="Sato N."/>
            <person name="Blanc-Mathieu R."/>
            <person name="Endo H."/>
            <person name="Kuwata A."/>
            <person name="Ogata H."/>
        </authorList>
    </citation>
    <scope>NUCLEOTIDE SEQUENCE [LARGE SCALE GENOMIC DNA]</scope>
</reference>
<evidence type="ECO:0000256" key="1">
    <source>
        <dbReference type="ARBA" id="ARBA00001974"/>
    </source>
</evidence>
<evidence type="ECO:0000313" key="8">
    <source>
        <dbReference type="Proteomes" id="UP001165065"/>
    </source>
</evidence>
<gene>
    <name evidence="7" type="ORF">TrCOL_g1906</name>
</gene>
<evidence type="ECO:0000313" key="7">
    <source>
        <dbReference type="EMBL" id="GMI21223.1"/>
    </source>
</evidence>
<dbReference type="PRINTS" id="PR00406">
    <property type="entry name" value="CYTB5RDTASE"/>
</dbReference>
<evidence type="ECO:0000256" key="2">
    <source>
        <dbReference type="ARBA" id="ARBA00022630"/>
    </source>
</evidence>
<sequence>MMSSPMSQISSNLPIAFALMAVLVSVLFILLPKLFGASKLTKSYAKFKVLNRAIVHEGKRPIIALTLGVATKSLPTGSHVKVRVGGDGGPERSYTPTRFDGGLCELMIRVYPDGEVSPRLEKLGVGDELEMKGPTGIHRYGEDGPGTFKNGRKVIHGVRRIGMLAGGTGVTPMMQVINHIREDPRDDTETCLVSFNTGEGEIMMEEELREIDREEGGKVEVKFMVSQGEGREGVSKGSLRKMGGEQLMESMGLKGKGGEVVMICGPKGFVAKAKEDLKDKVDVLVW</sequence>
<comment type="caution">
    <text evidence="7">The sequence shown here is derived from an EMBL/GenBank/DDBJ whole genome shotgun (WGS) entry which is preliminary data.</text>
</comment>
<dbReference type="Pfam" id="PF00175">
    <property type="entry name" value="NAD_binding_1"/>
    <property type="match status" value="1"/>
</dbReference>
<dbReference type="Gene3D" id="2.40.30.10">
    <property type="entry name" value="Translation factors"/>
    <property type="match status" value="1"/>
</dbReference>
<evidence type="ECO:0000256" key="5">
    <source>
        <dbReference type="PIRSR" id="PIRSR601834-1"/>
    </source>
</evidence>
<organism evidence="7 8">
    <name type="scientific">Triparma columacea</name>
    <dbReference type="NCBI Taxonomy" id="722753"/>
    <lineage>
        <taxon>Eukaryota</taxon>
        <taxon>Sar</taxon>
        <taxon>Stramenopiles</taxon>
        <taxon>Ochrophyta</taxon>
        <taxon>Bolidophyceae</taxon>
        <taxon>Parmales</taxon>
        <taxon>Triparmaceae</taxon>
        <taxon>Triparma</taxon>
    </lineage>
</organism>
<dbReference type="InterPro" id="IPR001433">
    <property type="entry name" value="OxRdtase_FAD/NAD-bd"/>
</dbReference>
<dbReference type="Pfam" id="PF00970">
    <property type="entry name" value="FAD_binding_6"/>
    <property type="match status" value="1"/>
</dbReference>
<accession>A0A9W7FXB5</accession>
<dbReference type="InterPro" id="IPR039261">
    <property type="entry name" value="FNR_nucleotide-bd"/>
</dbReference>
<evidence type="ECO:0000256" key="3">
    <source>
        <dbReference type="ARBA" id="ARBA00022827"/>
    </source>
</evidence>
<keyword evidence="2 5" id="KW-0285">Flavoprotein</keyword>
<dbReference type="SUPFAM" id="SSF52343">
    <property type="entry name" value="Ferredoxin reductase-like, C-terminal NADP-linked domain"/>
    <property type="match status" value="1"/>
</dbReference>
<protein>
    <recommendedName>
        <fullName evidence="6">FAD-binding FR-type domain-containing protein</fullName>
    </recommendedName>
</protein>